<dbReference type="FunFam" id="3.40.50.2000:FF:000131">
    <property type="entry name" value="Trehalose-6-phosphate phosphatase"/>
    <property type="match status" value="1"/>
</dbReference>
<dbReference type="AlphaFoldDB" id="A0A9P0QMH9"/>
<dbReference type="PANTHER" id="PTHR10788:SF123">
    <property type="entry name" value="TREHALOSE-PHOSPHATASE"/>
    <property type="match status" value="1"/>
</dbReference>
<dbReference type="SUPFAM" id="SSF56784">
    <property type="entry name" value="HAD-like"/>
    <property type="match status" value="1"/>
</dbReference>
<dbReference type="CDD" id="cd03788">
    <property type="entry name" value="GT20_TPS"/>
    <property type="match status" value="1"/>
</dbReference>
<dbReference type="EMBL" id="CAKXYY010000003">
    <property type="protein sequence ID" value="CAH2351452.1"/>
    <property type="molecule type" value="Genomic_DNA"/>
</dbReference>
<comment type="similarity">
    <text evidence="2">In the C-terminal section; belongs to the trehalose phosphatase family.</text>
</comment>
<dbReference type="CDD" id="cd01627">
    <property type="entry name" value="HAD_TPP"/>
    <property type="match status" value="1"/>
</dbReference>
<dbReference type="InterPro" id="IPR001830">
    <property type="entry name" value="Glyco_trans_20"/>
</dbReference>
<dbReference type="NCBIfam" id="TIGR01484">
    <property type="entry name" value="HAD-SF-IIB"/>
    <property type="match status" value="1"/>
</dbReference>
<reference evidence="3" key="1">
    <citation type="submission" date="2022-03" db="EMBL/GenBank/DDBJ databases">
        <authorList>
            <person name="Legras J.-L."/>
            <person name="Devillers H."/>
            <person name="Grondin C."/>
        </authorList>
    </citation>
    <scope>NUCLEOTIDE SEQUENCE</scope>
    <source>
        <strain evidence="3">CLIB 1423</strain>
    </source>
</reference>
<dbReference type="GO" id="GO:0005946">
    <property type="term" value="C:alpha,alpha-trehalose-phosphate synthase complex (UDP-forming)"/>
    <property type="evidence" value="ECO:0007669"/>
    <property type="project" value="TreeGrafter"/>
</dbReference>
<gene>
    <name evidence="3" type="ORF">CLIB1423_03S06612</name>
</gene>
<name>A0A9P0QMH9_9ASCO</name>
<dbReference type="Gene3D" id="3.40.50.2000">
    <property type="entry name" value="Glycogen Phosphorylase B"/>
    <property type="match status" value="2"/>
</dbReference>
<dbReference type="FunFam" id="3.30.70.1020:FF:000001">
    <property type="entry name" value="Alpha,alpha-trehalose-phosphate synthase [UDP-forming] 1"/>
    <property type="match status" value="1"/>
</dbReference>
<dbReference type="Proteomes" id="UP000837801">
    <property type="component" value="Unassembled WGS sequence"/>
</dbReference>
<evidence type="ECO:0000313" key="4">
    <source>
        <dbReference type="Proteomes" id="UP000837801"/>
    </source>
</evidence>
<evidence type="ECO:0000256" key="2">
    <source>
        <dbReference type="ARBA" id="ARBA00006330"/>
    </source>
</evidence>
<organism evidence="3 4">
    <name type="scientific">[Candida] railenensis</name>
    <dbReference type="NCBI Taxonomy" id="45579"/>
    <lineage>
        <taxon>Eukaryota</taxon>
        <taxon>Fungi</taxon>
        <taxon>Dikarya</taxon>
        <taxon>Ascomycota</taxon>
        <taxon>Saccharomycotina</taxon>
        <taxon>Pichiomycetes</taxon>
        <taxon>Debaryomycetaceae</taxon>
        <taxon>Kurtzmaniella</taxon>
    </lineage>
</organism>
<proteinExistence type="inferred from homology"/>
<dbReference type="GO" id="GO:0005829">
    <property type="term" value="C:cytosol"/>
    <property type="evidence" value="ECO:0007669"/>
    <property type="project" value="TreeGrafter"/>
</dbReference>
<dbReference type="InterPro" id="IPR006379">
    <property type="entry name" value="HAD-SF_hydro_IIB"/>
</dbReference>
<dbReference type="InterPro" id="IPR036412">
    <property type="entry name" value="HAD-like_sf"/>
</dbReference>
<dbReference type="GO" id="GO:0004805">
    <property type="term" value="F:trehalose-phosphatase activity"/>
    <property type="evidence" value="ECO:0007669"/>
    <property type="project" value="TreeGrafter"/>
</dbReference>
<dbReference type="SUPFAM" id="SSF53756">
    <property type="entry name" value="UDP-Glycosyltransferase/glycogen phosphorylase"/>
    <property type="match status" value="1"/>
</dbReference>
<dbReference type="Pfam" id="PF02358">
    <property type="entry name" value="Trehalose_PPase"/>
    <property type="match status" value="1"/>
</dbReference>
<dbReference type="PANTHER" id="PTHR10788">
    <property type="entry name" value="TREHALOSE-6-PHOSPHATE SYNTHASE"/>
    <property type="match status" value="1"/>
</dbReference>
<dbReference type="Gene3D" id="3.40.50.1000">
    <property type="entry name" value="HAD superfamily/HAD-like"/>
    <property type="match status" value="1"/>
</dbReference>
<keyword evidence="4" id="KW-1185">Reference proteome</keyword>
<accession>A0A9P0QMH9</accession>
<dbReference type="GO" id="GO:0031505">
    <property type="term" value="P:fungal-type cell wall organization"/>
    <property type="evidence" value="ECO:0007669"/>
    <property type="project" value="TreeGrafter"/>
</dbReference>
<evidence type="ECO:0000313" key="3">
    <source>
        <dbReference type="EMBL" id="CAH2351452.1"/>
    </source>
</evidence>
<comment type="similarity">
    <text evidence="1">In the N-terminal section; belongs to the glycosyltransferase 20 family.</text>
</comment>
<dbReference type="Pfam" id="PF00982">
    <property type="entry name" value="Glyco_transf_20"/>
    <property type="match status" value="1"/>
</dbReference>
<dbReference type="GO" id="GO:0034605">
    <property type="term" value="P:cellular response to heat"/>
    <property type="evidence" value="ECO:0007669"/>
    <property type="project" value="TreeGrafter"/>
</dbReference>
<dbReference type="OrthoDB" id="755951at2759"/>
<dbReference type="Gene3D" id="3.30.70.1020">
    <property type="entry name" value="Trehalose-6-phosphate phosphatase related protein, domain 2"/>
    <property type="match status" value="1"/>
</dbReference>
<sequence>MTVPTFKMVSPKDFQANENMKLSGRVINVMTMLPTQIVKTTGDDNQDTWSVQPVTGNSALYSSQQFLDQNTDWETHLVGWTGEVVNKTKSFVSSSFATPNVNPSSITAENIQDDPLYLDDQDKIEIEDKIRVASGSEFVHPVWLLRRDQERWRKYAENVIWPVFHYIQGQATDGKDELNWWYDYVKFNELYFQKISSIYKPGDIIWIHDYYLLLLPQLIRMAFPDAYIGLFVHAPFPSSEYFRCLSKRTQLLDGMLGADRIVFQSESFQRHFRSCCARLLGCEVKDNKIFAYGSYISLETLPIGIDTEKIEHSAFSKTSGIDDKIKALKQSYQDQKIIVGRDRLDTVRGVVQKLQAFEMFLQMYPEWRSKVVLIQVSSPGYSHSAKVAKKVSEMVNHINSEYGTLNHTPVLHYQMRIEKEEYLALLRVADLALVTSVRDGMNTTSLEYVICQKYTNAPLILSEFTGTASVLSDAILVNPWDSVGIARTINDCLLMPTDEKKLLEAKLYKQVTSNTIQNWTSNFLKHLLQQVSTTHQSNYTPALNRPLLLKNYKQAKRRLFLFDYDGTLSPIVKDPAAAIPSSKLNKVLDKLCEDPKNQFWIISGRDQVFLDKWFGKKNMGLSAEHGCFMRDVGSKEWVNLAESFDMSWQKEVENVFEYYTERTPNSNIERKKVALTWHFRRADPELGEYQAERCFKQLMDEIAPKYDVEIMEGKANIEVRPKFVNKGEIAKRLALSRHGDAQEPNPIVIKEEMGIPNEELPDFILCLGDDRTDEDMFRSLKEIEVKWQLNGKSKNEFGSFGVYPVAVGPASKETIATSHLNDPASVIETLGLLAGTVSLFESAGSVDLDDRGHVKNSVSSRKANDAIKAATALKKIRSRTE</sequence>
<dbReference type="GO" id="GO:0003825">
    <property type="term" value="F:alpha,alpha-trehalose-phosphate synthase (UDP-forming) activity"/>
    <property type="evidence" value="ECO:0007669"/>
    <property type="project" value="TreeGrafter"/>
</dbReference>
<protein>
    <submittedName>
        <fullName evidence="3">Trehalose-phosphatase</fullName>
    </submittedName>
</protein>
<dbReference type="NCBIfam" id="TIGR00685">
    <property type="entry name" value="T6PP"/>
    <property type="match status" value="1"/>
</dbReference>
<comment type="caution">
    <text evidence="3">The sequence shown here is derived from an EMBL/GenBank/DDBJ whole genome shotgun (WGS) entry which is preliminary data.</text>
</comment>
<dbReference type="InterPro" id="IPR023214">
    <property type="entry name" value="HAD_sf"/>
</dbReference>
<evidence type="ECO:0000256" key="1">
    <source>
        <dbReference type="ARBA" id="ARBA00005409"/>
    </source>
</evidence>
<dbReference type="InterPro" id="IPR003337">
    <property type="entry name" value="Trehalose_PPase"/>
</dbReference>
<dbReference type="GO" id="GO:0005992">
    <property type="term" value="P:trehalose biosynthetic process"/>
    <property type="evidence" value="ECO:0007669"/>
    <property type="project" value="InterPro"/>
</dbReference>
<dbReference type="FunFam" id="3.40.50.2000:FF:000036">
    <property type="entry name" value="Alpha,alpha-trehalose-phosphate synthase subunit Tps2"/>
    <property type="match status" value="1"/>
</dbReference>